<evidence type="ECO:0000256" key="6">
    <source>
        <dbReference type="ARBA" id="ARBA00023002"/>
    </source>
</evidence>
<reference evidence="11 12" key="1">
    <citation type="submission" date="2014-02" db="EMBL/GenBank/DDBJ databases">
        <title>The small core and large imbalanced accessory genome model reveals a collaborative survival strategy of Sorangium cellulosum strains in nature.</title>
        <authorList>
            <person name="Han K."/>
            <person name="Peng R."/>
            <person name="Blom J."/>
            <person name="Li Y.-Z."/>
        </authorList>
    </citation>
    <scope>NUCLEOTIDE SEQUENCE [LARGE SCALE GENOMIC DNA]</scope>
    <source>
        <strain evidence="11 12">So0008-312</strain>
    </source>
</reference>
<dbReference type="Proteomes" id="UP000075260">
    <property type="component" value="Unassembled WGS sequence"/>
</dbReference>
<sequence>MSFIDSSAGESAPSSSAARGASAPRLLVVGCGGIGGIIAAHLFEQGHDVTAFTTNPIIADAINAVGFRVRGEASPGTVRGRAVRELGPDTRPFDYVLLATQPPQVEEAARSVVAHLAPTGAMICLQNGLCEERIARIAGPERTFGGIIAWGASMVEPGVYDRTSSGGFVLGRLDGASDPRLHELARILEAIGPTTVTDNLAGARWSKLAINCAISSLGTVGGDRLGALLRHRFVRRLALEVMTETVQVSRAAGVRLEKVAGTLDLDWIALTDAERSAVGSPGLFAKHALILAVGARYRRLRSSMLAAIERGRPPAVDFLNGEVVTRGAALDIATPINAAVREEVLAIAAGQRKPSLSLLRALFDRTRELVGAPPP</sequence>
<dbReference type="Pfam" id="PF02558">
    <property type="entry name" value="ApbA"/>
    <property type="match status" value="1"/>
</dbReference>
<dbReference type="GO" id="GO:0050661">
    <property type="term" value="F:NADP binding"/>
    <property type="evidence" value="ECO:0007669"/>
    <property type="project" value="TreeGrafter"/>
</dbReference>
<evidence type="ECO:0000256" key="1">
    <source>
        <dbReference type="ARBA" id="ARBA00004994"/>
    </source>
</evidence>
<accession>A0A150QCL2</accession>
<dbReference type="GO" id="GO:0008677">
    <property type="term" value="F:2-dehydropantoate 2-reductase activity"/>
    <property type="evidence" value="ECO:0007669"/>
    <property type="project" value="UniProtKB-EC"/>
</dbReference>
<dbReference type="InterPro" id="IPR013332">
    <property type="entry name" value="KPR_N"/>
</dbReference>
<comment type="catalytic activity">
    <reaction evidence="8">
        <text>(R)-pantoate + NADP(+) = 2-dehydropantoate + NADPH + H(+)</text>
        <dbReference type="Rhea" id="RHEA:16233"/>
        <dbReference type="ChEBI" id="CHEBI:11561"/>
        <dbReference type="ChEBI" id="CHEBI:15378"/>
        <dbReference type="ChEBI" id="CHEBI:15980"/>
        <dbReference type="ChEBI" id="CHEBI:57783"/>
        <dbReference type="ChEBI" id="CHEBI:58349"/>
        <dbReference type="EC" id="1.1.1.169"/>
    </reaction>
</comment>
<dbReference type="EMBL" id="JEMA01000812">
    <property type="protein sequence ID" value="KYF65701.1"/>
    <property type="molecule type" value="Genomic_DNA"/>
</dbReference>
<dbReference type="Gene3D" id="3.40.50.720">
    <property type="entry name" value="NAD(P)-binding Rossmann-like Domain"/>
    <property type="match status" value="1"/>
</dbReference>
<dbReference type="Gene3D" id="1.10.1040.10">
    <property type="entry name" value="N-(1-d-carboxylethyl)-l-norvaline Dehydrogenase, domain 2"/>
    <property type="match status" value="1"/>
</dbReference>
<evidence type="ECO:0000259" key="10">
    <source>
        <dbReference type="Pfam" id="PF08546"/>
    </source>
</evidence>
<dbReference type="RefSeq" id="WP_061610945.1">
    <property type="nucleotide sequence ID" value="NZ_JEMA01000812.1"/>
</dbReference>
<evidence type="ECO:0000256" key="4">
    <source>
        <dbReference type="ARBA" id="ARBA00019465"/>
    </source>
</evidence>
<comment type="caution">
    <text evidence="11">The sequence shown here is derived from an EMBL/GenBank/DDBJ whole genome shotgun (WGS) entry which is preliminary data.</text>
</comment>
<dbReference type="InterPro" id="IPR013752">
    <property type="entry name" value="KPA_reductase"/>
</dbReference>
<dbReference type="OrthoDB" id="5333395at2"/>
<feature type="domain" description="Ketopantoate reductase N-terminal" evidence="9">
    <location>
        <begin position="27"/>
        <end position="174"/>
    </location>
</feature>
<dbReference type="PANTHER" id="PTHR43765">
    <property type="entry name" value="2-DEHYDROPANTOATE 2-REDUCTASE-RELATED"/>
    <property type="match status" value="1"/>
</dbReference>
<dbReference type="Pfam" id="PF08546">
    <property type="entry name" value="ApbA_C"/>
    <property type="match status" value="1"/>
</dbReference>
<organism evidence="11 12">
    <name type="scientific">Sorangium cellulosum</name>
    <name type="common">Polyangium cellulosum</name>
    <dbReference type="NCBI Taxonomy" id="56"/>
    <lineage>
        <taxon>Bacteria</taxon>
        <taxon>Pseudomonadati</taxon>
        <taxon>Myxococcota</taxon>
        <taxon>Polyangia</taxon>
        <taxon>Polyangiales</taxon>
        <taxon>Polyangiaceae</taxon>
        <taxon>Sorangium</taxon>
    </lineage>
</organism>
<dbReference type="AlphaFoldDB" id="A0A150QCL2"/>
<evidence type="ECO:0000256" key="5">
    <source>
        <dbReference type="ARBA" id="ARBA00022857"/>
    </source>
</evidence>
<evidence type="ECO:0000256" key="7">
    <source>
        <dbReference type="ARBA" id="ARBA00032024"/>
    </source>
</evidence>
<feature type="domain" description="Ketopantoate reductase C-terminal" evidence="10">
    <location>
        <begin position="199"/>
        <end position="343"/>
    </location>
</feature>
<dbReference type="PANTHER" id="PTHR43765:SF2">
    <property type="entry name" value="2-DEHYDROPANTOATE 2-REDUCTASE"/>
    <property type="match status" value="1"/>
</dbReference>
<comment type="similarity">
    <text evidence="2">Belongs to the ketopantoate reductase family.</text>
</comment>
<dbReference type="InterPro" id="IPR008927">
    <property type="entry name" value="6-PGluconate_DH-like_C_sf"/>
</dbReference>
<evidence type="ECO:0000256" key="3">
    <source>
        <dbReference type="ARBA" id="ARBA00013014"/>
    </source>
</evidence>
<evidence type="ECO:0000313" key="11">
    <source>
        <dbReference type="EMBL" id="KYF65701.1"/>
    </source>
</evidence>
<dbReference type="GO" id="GO:0005737">
    <property type="term" value="C:cytoplasm"/>
    <property type="evidence" value="ECO:0007669"/>
    <property type="project" value="TreeGrafter"/>
</dbReference>
<dbReference type="GO" id="GO:0015940">
    <property type="term" value="P:pantothenate biosynthetic process"/>
    <property type="evidence" value="ECO:0007669"/>
    <property type="project" value="UniProtKB-UniPathway"/>
</dbReference>
<evidence type="ECO:0000313" key="12">
    <source>
        <dbReference type="Proteomes" id="UP000075260"/>
    </source>
</evidence>
<name>A0A150QCL2_SORCE</name>
<comment type="pathway">
    <text evidence="1">Cofactor biosynthesis; (R)-pantothenate biosynthesis; (R)-pantoate from 3-methyl-2-oxobutanoate: step 2/2.</text>
</comment>
<dbReference type="UniPathway" id="UPA00028">
    <property type="reaction ID" value="UER00004"/>
</dbReference>
<dbReference type="SUPFAM" id="SSF48179">
    <property type="entry name" value="6-phosphogluconate dehydrogenase C-terminal domain-like"/>
    <property type="match status" value="1"/>
</dbReference>
<protein>
    <recommendedName>
        <fullName evidence="4">2-dehydropantoate 2-reductase</fullName>
        <ecNumber evidence="3">1.1.1.169</ecNumber>
    </recommendedName>
    <alternativeName>
        <fullName evidence="7">Ketopantoate reductase</fullName>
    </alternativeName>
</protein>
<keyword evidence="5" id="KW-0521">NADP</keyword>
<evidence type="ECO:0000256" key="2">
    <source>
        <dbReference type="ARBA" id="ARBA00007870"/>
    </source>
</evidence>
<dbReference type="InterPro" id="IPR003710">
    <property type="entry name" value="ApbA"/>
</dbReference>
<dbReference type="SUPFAM" id="SSF51735">
    <property type="entry name" value="NAD(P)-binding Rossmann-fold domains"/>
    <property type="match status" value="1"/>
</dbReference>
<dbReference type="NCBIfam" id="TIGR00745">
    <property type="entry name" value="apbA_panE"/>
    <property type="match status" value="1"/>
</dbReference>
<dbReference type="InterPro" id="IPR050838">
    <property type="entry name" value="Ketopantoate_reductase"/>
</dbReference>
<proteinExistence type="inferred from homology"/>
<dbReference type="InterPro" id="IPR013328">
    <property type="entry name" value="6PGD_dom2"/>
</dbReference>
<dbReference type="EC" id="1.1.1.169" evidence="3"/>
<dbReference type="InterPro" id="IPR036291">
    <property type="entry name" value="NAD(P)-bd_dom_sf"/>
</dbReference>
<evidence type="ECO:0000256" key="8">
    <source>
        <dbReference type="ARBA" id="ARBA00048793"/>
    </source>
</evidence>
<gene>
    <name evidence="11" type="ORF">BE15_43015</name>
</gene>
<feature type="non-terminal residue" evidence="11">
    <location>
        <position position="375"/>
    </location>
</feature>
<keyword evidence="6" id="KW-0560">Oxidoreductase</keyword>
<evidence type="ECO:0000259" key="9">
    <source>
        <dbReference type="Pfam" id="PF02558"/>
    </source>
</evidence>